<evidence type="ECO:0008006" key="6">
    <source>
        <dbReference type="Google" id="ProtNLM"/>
    </source>
</evidence>
<dbReference type="Gene3D" id="3.30.70.120">
    <property type="match status" value="1"/>
</dbReference>
<sequence length="177" mass="20278">MTDTQENKMDWIYQRCNKDTMSKSRFLLICGTIMLTITLYPVLRMLGVQLHATLSGSYVAGHHSILLINCPTEQVAKDIGRHIMEKRMAACVNILPHTSTMYYWKGEIRDASEILLLVRTRTSLIQRLTEFITAMHPYEIPEIISFPIEDGSLSYLKWMDVAVPEQTNSHHQPLASP</sequence>
<dbReference type="GO" id="GO:0005507">
    <property type="term" value="F:copper ion binding"/>
    <property type="evidence" value="ECO:0007669"/>
    <property type="project" value="TreeGrafter"/>
</dbReference>
<dbReference type="GO" id="GO:0010038">
    <property type="term" value="P:response to metal ion"/>
    <property type="evidence" value="ECO:0007669"/>
    <property type="project" value="InterPro"/>
</dbReference>
<dbReference type="OMA" id="ARGIMDK"/>
<reference evidence="4" key="2">
    <citation type="submission" date="2025-08" db="UniProtKB">
        <authorList>
            <consortium name="Ensembl"/>
        </authorList>
    </citation>
    <scope>IDENTIFICATION</scope>
</reference>
<evidence type="ECO:0000256" key="3">
    <source>
        <dbReference type="SAM" id="Phobius"/>
    </source>
</evidence>
<dbReference type="Pfam" id="PF03091">
    <property type="entry name" value="CutA1"/>
    <property type="match status" value="1"/>
</dbReference>
<comment type="similarity">
    <text evidence="1">Belongs to the CutA family.</text>
</comment>
<organism evidence="4 5">
    <name type="scientific">Pygocentrus nattereri</name>
    <name type="common">Red-bellied piranha</name>
    <dbReference type="NCBI Taxonomy" id="42514"/>
    <lineage>
        <taxon>Eukaryota</taxon>
        <taxon>Metazoa</taxon>
        <taxon>Chordata</taxon>
        <taxon>Craniata</taxon>
        <taxon>Vertebrata</taxon>
        <taxon>Euteleostomi</taxon>
        <taxon>Actinopterygii</taxon>
        <taxon>Neopterygii</taxon>
        <taxon>Teleostei</taxon>
        <taxon>Ostariophysi</taxon>
        <taxon>Characiformes</taxon>
        <taxon>Characoidei</taxon>
        <taxon>Pygocentrus</taxon>
    </lineage>
</organism>
<keyword evidence="3" id="KW-0472">Membrane</keyword>
<dbReference type="STRING" id="42514.ENSPNAP00000031009"/>
<dbReference type="Ensembl" id="ENSPNAT00000019560.2">
    <property type="protein sequence ID" value="ENSPNAP00000031009.1"/>
    <property type="gene ID" value="ENSPNAG00000018062.2"/>
</dbReference>
<dbReference type="PANTHER" id="PTHR23419">
    <property type="entry name" value="DIVALENT CATION TOLERANCE CUTA-RELATED"/>
    <property type="match status" value="1"/>
</dbReference>
<accession>A0A3B4E6Z1</accession>
<dbReference type="InterPro" id="IPR004323">
    <property type="entry name" value="Ion_tolerance_CutA"/>
</dbReference>
<comment type="subunit">
    <text evidence="2">Homotrimer.</text>
</comment>
<dbReference type="InterPro" id="IPR011322">
    <property type="entry name" value="N-reg_PII-like_a/b"/>
</dbReference>
<reference evidence="4" key="3">
    <citation type="submission" date="2025-09" db="UniProtKB">
        <authorList>
            <consortium name="Ensembl"/>
        </authorList>
    </citation>
    <scope>IDENTIFICATION</scope>
</reference>
<dbReference type="Proteomes" id="UP001501920">
    <property type="component" value="Chromosome 23"/>
</dbReference>
<evidence type="ECO:0000313" key="5">
    <source>
        <dbReference type="Proteomes" id="UP001501920"/>
    </source>
</evidence>
<dbReference type="PANTHER" id="PTHR23419:SF2">
    <property type="entry name" value="CUTA DIVALENT CATION TOLERANCE HOMOLOG-LIKE"/>
    <property type="match status" value="1"/>
</dbReference>
<dbReference type="InterPro" id="IPR015867">
    <property type="entry name" value="N-reg_PII/ATP_PRibTrfase_C"/>
</dbReference>
<dbReference type="SUPFAM" id="SSF54913">
    <property type="entry name" value="GlnB-like"/>
    <property type="match status" value="1"/>
</dbReference>
<evidence type="ECO:0000256" key="1">
    <source>
        <dbReference type="ARBA" id="ARBA00010169"/>
    </source>
</evidence>
<proteinExistence type="inferred from homology"/>
<dbReference type="FunFam" id="3.30.70.120:FF:000011">
    <property type="entry name" value="CutA divalent cation tolerance homolog-like"/>
    <property type="match status" value="1"/>
</dbReference>
<keyword evidence="3" id="KW-1133">Transmembrane helix</keyword>
<dbReference type="GeneTree" id="ENSGT00390000017030"/>
<protein>
    <recommendedName>
        <fullName evidence="6">CutA divalent cation tolerance homolog</fullName>
    </recommendedName>
</protein>
<feature type="transmembrane region" description="Helical" evidence="3">
    <location>
        <begin position="25"/>
        <end position="43"/>
    </location>
</feature>
<name>A0A3B4E6Z1_PYGNA</name>
<evidence type="ECO:0000256" key="2">
    <source>
        <dbReference type="ARBA" id="ARBA00011233"/>
    </source>
</evidence>
<dbReference type="AlphaFoldDB" id="A0A3B4E6Z1"/>
<evidence type="ECO:0000313" key="4">
    <source>
        <dbReference type="Ensembl" id="ENSPNAP00000031009.1"/>
    </source>
</evidence>
<reference evidence="4 5" key="1">
    <citation type="submission" date="2020-10" db="EMBL/GenBank/DDBJ databases">
        <title>Pygocentrus nattereri (red-bellied piranha) genome, fPygNat1, primary haplotype.</title>
        <authorList>
            <person name="Myers G."/>
            <person name="Meyer A."/>
            <person name="Karagic N."/>
            <person name="Pippel M."/>
            <person name="Winkler S."/>
            <person name="Tracey A."/>
            <person name="Wood J."/>
            <person name="Formenti G."/>
            <person name="Howe K."/>
            <person name="Fedrigo O."/>
            <person name="Jarvis E.D."/>
        </authorList>
    </citation>
    <scope>NUCLEOTIDE SEQUENCE [LARGE SCALE GENOMIC DNA]</scope>
</reference>
<keyword evidence="5" id="KW-1185">Reference proteome</keyword>
<keyword evidence="3" id="KW-0812">Transmembrane</keyword>